<gene>
    <name evidence="2" type="ORF">WA026_015857</name>
</gene>
<feature type="region of interest" description="Disordered" evidence="1">
    <location>
        <begin position="1"/>
        <end position="40"/>
    </location>
</feature>
<protein>
    <submittedName>
        <fullName evidence="2">Uncharacterized protein</fullName>
    </submittedName>
</protein>
<reference evidence="2 3" key="1">
    <citation type="submission" date="2023-03" db="EMBL/GenBank/DDBJ databases">
        <title>Genome insight into feeding habits of ladybird beetles.</title>
        <authorList>
            <person name="Li H.-S."/>
            <person name="Huang Y.-H."/>
            <person name="Pang H."/>
        </authorList>
    </citation>
    <scope>NUCLEOTIDE SEQUENCE [LARGE SCALE GENOMIC DNA]</scope>
    <source>
        <strain evidence="2">SYSU_2023b</strain>
        <tissue evidence="2">Whole body</tissue>
    </source>
</reference>
<keyword evidence="3" id="KW-1185">Reference proteome</keyword>
<comment type="caution">
    <text evidence="2">The sequence shown here is derived from an EMBL/GenBank/DDBJ whole genome shotgun (WGS) entry which is preliminary data.</text>
</comment>
<proteinExistence type="predicted"/>
<sequence length="151" mass="16509">MPGEAERADPGGLSRVGVDASGGLKSRPEPSRSQPAESRLQALEIGNVYLKKLSEESNDKNEILKQNKKLLEKMSFNQTKIINGPNPNKNSKVVQKVGNIDISSETYMNQGMPSALQPLHNATRNSTHGNKVQLQIQIENKVSSLSTTDNE</sequence>
<dbReference type="Proteomes" id="UP001431783">
    <property type="component" value="Unassembled WGS sequence"/>
</dbReference>
<evidence type="ECO:0000313" key="3">
    <source>
        <dbReference type="Proteomes" id="UP001431783"/>
    </source>
</evidence>
<evidence type="ECO:0000256" key="1">
    <source>
        <dbReference type="SAM" id="MobiDB-lite"/>
    </source>
</evidence>
<organism evidence="2 3">
    <name type="scientific">Henosepilachna vigintioctopunctata</name>
    <dbReference type="NCBI Taxonomy" id="420089"/>
    <lineage>
        <taxon>Eukaryota</taxon>
        <taxon>Metazoa</taxon>
        <taxon>Ecdysozoa</taxon>
        <taxon>Arthropoda</taxon>
        <taxon>Hexapoda</taxon>
        <taxon>Insecta</taxon>
        <taxon>Pterygota</taxon>
        <taxon>Neoptera</taxon>
        <taxon>Endopterygota</taxon>
        <taxon>Coleoptera</taxon>
        <taxon>Polyphaga</taxon>
        <taxon>Cucujiformia</taxon>
        <taxon>Coccinelloidea</taxon>
        <taxon>Coccinellidae</taxon>
        <taxon>Epilachninae</taxon>
        <taxon>Epilachnini</taxon>
        <taxon>Henosepilachna</taxon>
    </lineage>
</organism>
<evidence type="ECO:0000313" key="2">
    <source>
        <dbReference type="EMBL" id="KAK9886342.1"/>
    </source>
</evidence>
<name>A0AAW1V0S9_9CUCU</name>
<dbReference type="AlphaFoldDB" id="A0AAW1V0S9"/>
<accession>A0AAW1V0S9</accession>
<dbReference type="EMBL" id="JARQZJ010000099">
    <property type="protein sequence ID" value="KAK9886342.1"/>
    <property type="molecule type" value="Genomic_DNA"/>
</dbReference>